<dbReference type="Pfam" id="PF11515">
    <property type="entry name" value="Cul7"/>
    <property type="match status" value="1"/>
</dbReference>
<feature type="region of interest" description="Disordered" evidence="8">
    <location>
        <begin position="618"/>
        <end position="645"/>
    </location>
</feature>
<dbReference type="Pfam" id="PF23168">
    <property type="entry name" value="CUL7_CUL9_N"/>
    <property type="match status" value="1"/>
</dbReference>
<dbReference type="GeneID" id="103120068"/>
<feature type="compositionally biased region" description="Low complexity" evidence="8">
    <location>
        <begin position="633"/>
        <end position="645"/>
    </location>
</feature>
<keyword evidence="6" id="KW-0832">Ubl conjugation</keyword>
<dbReference type="InterPro" id="IPR055486">
    <property type="entry name" value="CUL7/CUL9_N"/>
</dbReference>
<sequence length="1721" mass="193589">MVGELRYREFRVPLGPGLHAYPDELIRQRVGHDGHPEYQIRWLILRRGDDGDGSQVDCKAEHILLWMSNDEIYANCHKMLGEDGRVVGPSQEAAGETGALDKSVLGEMETDVKSLIQRALRQLEECVGTTPPAPLLHTVHVLSAYASIEPLTGVFKDPKVLDLLMHMLSSPDYQVRWSAGRMIQALSSHDAGEGPCGEEGGAEEGLGRLRASRDTVAEASALIRTRTQILLSLSQQEAIEKQLDFDSRCALLALFAQATLAEHPMSFEGIQLPQVPGRLLFSLVKRYLHVTSLLDQLNDSAMEPGAQNNAAPEDVSGERSRLELEFSMAMGTLISELVQAMRWDWNSSRQGPSARPPCSIFQPQLADADPDFQPAQAQPSLRRSRRFRPRTEFASGNTYALYVRDTLQPGMRVRMLDNYEEISAGDEGEFRQSNNGVPPVQVLWESTGRTYWVHWHMLEILGFEEDIEDVVEAEDNQRAVVSGATGIALPPWRWKPMAELYAVPYVLPEEEDTEESEHLTQAEWWELLFFIKKLDGHDHQEVLEILQENLDGEILDDEILAELAMPVELAQDLLLALPQRLDDSALRDLLNCRVYRKYGPEALAGHLVYPSMLEVQAQPEESVDTSEAKAKEPPTQSPSSPLQQLVEGLGPAGKTLLEVEQALNSEGNPDSELKPVLQQLLRQLLRQPQPFFALMQSLDTPVANKALHLLVLRILMKLVDFPEAPLLPWHEAMDACMACLRCPDTGREVLQELIFFLHRLATVSRDYAVVLNQLGARDAISKALEKHLGKLEMAQELRDMVFKCEKHAHLYRKLTTNILGGCIQMVLGQIEDHRRTHRPINIPFFDVFLRYLCQGSSADVKEDRCWEKVEVSSNLHRASKLTDHNPRTYWESSGSAGSHSITLHMRQGILIRQLNLLVASEDASYMPARVVVLGGENTSAVNTELNSVNVMPSSSRVVLLQNLSRFWPIIQIRIKRCQQGGIDTRIRGLEVLGPKPTFWPVFREQLCRHTRLFYMVRAQAWSQDIVEDRRSLLHLSSRLNGALRQEQNFADRFLPDNEAAQALGKTCWEALVSPLVQNITSPDEDGISPLGWLLDQYLECREAAHNNPQSRAAAFSSRVRRLTHLLVHVEPCEAPPPVVATPRPKGRNRSHDWSSLATRGLPSSIMRNLTRCWRAVVEEQVNNFLTSHWRDDDFVPRYCEHFNSLHKSSSELFGPRAAFLLALQNGCAGALLKLPFLKAAHVSEQFARHIDQRIQGSRIGGARGMEMLAQLQRCLESVLIFSGLEIATTFEHYYQQYMADRLLGVGTSWLEGAVLEQIGPCFPNRLPQQMLQSLSTSEELQRQFHVYQLQRLDQELLKLEDTEKKIQGGPEASGQQHNRSNEEDSEEAGAAAADVEEEENEDLYYEGTMPEVSVLVLSPRCWPTASICHTLDPRTCLPAYLRGTLNRYSNFYNKRQSSPSLEQGPPRRLQWTWLGRAELQFGDQTLHVSTMQMWLLLHFNNLQEVSVESLLALSGLSPDMLDQAIAPLTASRGPLDLHEPKDIPGGVLKIREDHEEPRPRRGNVWLIPPQTYLKAEDEEGRNLEKRRNLLNCLIVRILKAHGDEGLHIDQLVCLVLDAWEKGPCPPRSLVSSLGRGSACSSTDVLSCVLHLLGKGTVRRHDDRSQTLSYAVPVTVMEPQTESLNPGSTGPNPPLTFHTLQIRSRGVPYASCTSTQTFSTFR</sequence>
<dbReference type="GO" id="GO:0006511">
    <property type="term" value="P:ubiquitin-dependent protein catabolic process"/>
    <property type="evidence" value="ECO:0007669"/>
    <property type="project" value="InterPro"/>
</dbReference>
<dbReference type="SMART" id="SM01337">
    <property type="entry name" value="APC10"/>
    <property type="match status" value="1"/>
</dbReference>
<dbReference type="SMART" id="SM00884">
    <property type="entry name" value="Cullin_Nedd8"/>
    <property type="match status" value="1"/>
</dbReference>
<dbReference type="PROSITE" id="PS50069">
    <property type="entry name" value="CULLIN_2"/>
    <property type="match status" value="1"/>
</dbReference>
<dbReference type="Pfam" id="PF03256">
    <property type="entry name" value="ANAPC10"/>
    <property type="match status" value="1"/>
</dbReference>
<evidence type="ECO:0000256" key="5">
    <source>
        <dbReference type="ARBA" id="ARBA00022786"/>
    </source>
</evidence>
<evidence type="ECO:0000256" key="8">
    <source>
        <dbReference type="SAM" id="MobiDB-lite"/>
    </source>
</evidence>
<dbReference type="eggNOG" id="ENOG502RDJD">
    <property type="taxonomic scope" value="Eukaryota"/>
</dbReference>
<reference evidence="12" key="1">
    <citation type="submission" date="2025-08" db="UniProtKB">
        <authorList>
            <consortium name="RefSeq"/>
        </authorList>
    </citation>
    <scope>IDENTIFICATION</scope>
</reference>
<evidence type="ECO:0000256" key="3">
    <source>
        <dbReference type="ARBA" id="ARBA00022499"/>
    </source>
</evidence>
<dbReference type="Gene3D" id="2.60.120.260">
    <property type="entry name" value="Galactose-binding domain-like"/>
    <property type="match status" value="1"/>
</dbReference>
<dbReference type="InterPro" id="IPR045093">
    <property type="entry name" value="Cullin"/>
</dbReference>
<feature type="domain" description="DOC" evidence="10">
    <location>
        <begin position="839"/>
        <end position="1018"/>
    </location>
</feature>
<dbReference type="InterPro" id="IPR008979">
    <property type="entry name" value="Galactose-bd-like_sf"/>
</dbReference>
<comment type="subcellular location">
    <subcellularLocation>
        <location evidence="1">Cytoplasm</location>
    </subcellularLocation>
</comment>
<dbReference type="Gene3D" id="2.30.30.30">
    <property type="match status" value="1"/>
</dbReference>
<feature type="compositionally biased region" description="Low complexity" evidence="8">
    <location>
        <begin position="362"/>
        <end position="381"/>
    </location>
</feature>
<dbReference type="OrthoDB" id="9908599at2759"/>
<dbReference type="InterPro" id="IPR036317">
    <property type="entry name" value="Cullin_homology_sf"/>
</dbReference>
<dbReference type="InterPro" id="IPR056405">
    <property type="entry name" value="ARM_CUL7_CUL9"/>
</dbReference>
<dbReference type="InterPro" id="IPR016158">
    <property type="entry name" value="Cullin_homology"/>
</dbReference>
<evidence type="ECO:0000256" key="7">
    <source>
        <dbReference type="PROSITE-ProRule" id="PRU00330"/>
    </source>
</evidence>
<protein>
    <submittedName>
        <fullName evidence="12">Cullin-7 isoform X1</fullName>
    </submittedName>
</protein>
<keyword evidence="11" id="KW-1185">Reference proteome</keyword>
<dbReference type="GO" id="GO:0031625">
    <property type="term" value="F:ubiquitin protein ligase binding"/>
    <property type="evidence" value="ECO:0007669"/>
    <property type="project" value="InterPro"/>
</dbReference>
<keyword evidence="5" id="KW-0833">Ubl conjugation pathway</keyword>
<dbReference type="SUPFAM" id="SSF75632">
    <property type="entry name" value="Cullin homology domain"/>
    <property type="match status" value="1"/>
</dbReference>
<dbReference type="InterPro" id="IPR014722">
    <property type="entry name" value="Rib_uL2_dom2"/>
</dbReference>
<dbReference type="PROSITE" id="PS51284">
    <property type="entry name" value="DOC"/>
    <property type="match status" value="1"/>
</dbReference>
<dbReference type="InterPro" id="IPR019559">
    <property type="entry name" value="Cullin_neddylation_domain"/>
</dbReference>
<dbReference type="FunFam" id="2.30.30.30:FF:000015">
    <property type="entry name" value="E3 ubiquitin-protein ligase HERC2"/>
    <property type="match status" value="1"/>
</dbReference>
<dbReference type="FunFam" id="1.10.10.10:FF:000207">
    <property type="entry name" value="Cullin 9"/>
    <property type="match status" value="1"/>
</dbReference>
<dbReference type="RefSeq" id="XP_016046924.1">
    <property type="nucleotide sequence ID" value="XM_016191438.2"/>
</dbReference>
<dbReference type="SUPFAM" id="SSF49785">
    <property type="entry name" value="Galactose-binding domain-like"/>
    <property type="match status" value="1"/>
</dbReference>
<evidence type="ECO:0000256" key="1">
    <source>
        <dbReference type="ARBA" id="ARBA00004496"/>
    </source>
</evidence>
<dbReference type="InterPro" id="IPR059120">
    <property type="entry name" value="Cullin-like_AB"/>
</dbReference>
<organism evidence="11 12">
    <name type="scientific">Erinaceus europaeus</name>
    <name type="common">Western European hedgehog</name>
    <dbReference type="NCBI Taxonomy" id="9365"/>
    <lineage>
        <taxon>Eukaryota</taxon>
        <taxon>Metazoa</taxon>
        <taxon>Chordata</taxon>
        <taxon>Craniata</taxon>
        <taxon>Vertebrata</taxon>
        <taxon>Euteleostomi</taxon>
        <taxon>Mammalia</taxon>
        <taxon>Eutheria</taxon>
        <taxon>Laurasiatheria</taxon>
        <taxon>Eulipotyphla</taxon>
        <taxon>Erinaceidae</taxon>
        <taxon>Erinaceinae</taxon>
        <taxon>Erinaceus</taxon>
    </lineage>
</organism>
<dbReference type="InterPro" id="IPR004939">
    <property type="entry name" value="APC_su10/DOC_dom"/>
</dbReference>
<dbReference type="FunFam" id="3.30.230.130:FF:000009">
    <property type="entry name" value="Cullin 9"/>
    <property type="match status" value="1"/>
</dbReference>
<evidence type="ECO:0000256" key="4">
    <source>
        <dbReference type="ARBA" id="ARBA00022553"/>
    </source>
</evidence>
<evidence type="ECO:0000313" key="11">
    <source>
        <dbReference type="Proteomes" id="UP001652624"/>
    </source>
</evidence>
<dbReference type="Pfam" id="PF26557">
    <property type="entry name" value="Cullin_AB"/>
    <property type="match status" value="1"/>
</dbReference>
<evidence type="ECO:0000313" key="12">
    <source>
        <dbReference type="RefSeq" id="XP_016046924.1"/>
    </source>
</evidence>
<name>A0A1S3WLA6_ERIEU</name>
<dbReference type="InterPro" id="IPR036388">
    <property type="entry name" value="WH-like_DNA-bd_sf"/>
</dbReference>
<dbReference type="InterPro" id="IPR021097">
    <property type="entry name" value="CPH_domain"/>
</dbReference>
<keyword evidence="3" id="KW-1017">Isopeptide bond</keyword>
<evidence type="ECO:0000256" key="6">
    <source>
        <dbReference type="ARBA" id="ARBA00022843"/>
    </source>
</evidence>
<dbReference type="GO" id="GO:0005794">
    <property type="term" value="C:Golgi apparatus"/>
    <property type="evidence" value="ECO:0007669"/>
    <property type="project" value="TreeGrafter"/>
</dbReference>
<evidence type="ECO:0000256" key="2">
    <source>
        <dbReference type="ARBA" id="ARBA00022490"/>
    </source>
</evidence>
<feature type="region of interest" description="Disordered" evidence="8">
    <location>
        <begin position="1367"/>
        <end position="1402"/>
    </location>
</feature>
<accession>A0A1S3WLA6</accession>
<dbReference type="PANTHER" id="PTHR22771">
    <property type="entry name" value="CULLIN AND GALACTOSE-BINDING DOMAIN-CONTAINING"/>
    <property type="match status" value="1"/>
</dbReference>
<evidence type="ECO:0000259" key="10">
    <source>
        <dbReference type="PROSITE" id="PS51284"/>
    </source>
</evidence>
<dbReference type="PANTHER" id="PTHR22771:SF3">
    <property type="entry name" value="CULLIN-7"/>
    <property type="match status" value="1"/>
</dbReference>
<dbReference type="CTD" id="9820"/>
<dbReference type="InterPro" id="IPR016024">
    <property type="entry name" value="ARM-type_fold"/>
</dbReference>
<dbReference type="Proteomes" id="UP001652624">
    <property type="component" value="Chromosome 4"/>
</dbReference>
<evidence type="ECO:0000259" key="9">
    <source>
        <dbReference type="PROSITE" id="PS50069"/>
    </source>
</evidence>
<gene>
    <name evidence="12" type="primary">CUL7</name>
</gene>
<comment type="similarity">
    <text evidence="7">Belongs to the cullin family.</text>
</comment>
<dbReference type="Gene3D" id="3.30.230.130">
    <property type="entry name" value="Cullin, Chain C, Domain 2"/>
    <property type="match status" value="1"/>
</dbReference>
<dbReference type="Gene3D" id="1.10.10.10">
    <property type="entry name" value="Winged helix-like DNA-binding domain superfamily/Winged helix DNA-binding domain"/>
    <property type="match status" value="1"/>
</dbReference>
<dbReference type="SUPFAM" id="SSF48371">
    <property type="entry name" value="ARM repeat"/>
    <property type="match status" value="1"/>
</dbReference>
<proteinExistence type="inferred from homology"/>
<dbReference type="Pfam" id="PF24742">
    <property type="entry name" value="ARM_CUL7_CUL9"/>
    <property type="match status" value="1"/>
</dbReference>
<keyword evidence="2" id="KW-0963">Cytoplasm</keyword>
<feature type="domain" description="Cullin family profile" evidence="9">
    <location>
        <begin position="1241"/>
        <end position="1529"/>
    </location>
</feature>
<keyword evidence="4" id="KW-0597">Phosphoprotein</keyword>
<feature type="region of interest" description="Disordered" evidence="8">
    <location>
        <begin position="348"/>
        <end position="383"/>
    </location>
</feature>
<dbReference type="SUPFAM" id="SSF63748">
    <property type="entry name" value="Tudor/PWWP/MBT"/>
    <property type="match status" value="1"/>
</dbReference>